<dbReference type="InterPro" id="IPR036047">
    <property type="entry name" value="F-box-like_dom_sf"/>
</dbReference>
<dbReference type="SUPFAM" id="SSF81383">
    <property type="entry name" value="F-box domain"/>
    <property type="match status" value="1"/>
</dbReference>
<dbReference type="Gene3D" id="1.20.1280.50">
    <property type="match status" value="1"/>
</dbReference>
<dbReference type="Proteomes" id="UP000008810">
    <property type="component" value="Chromosome 3"/>
</dbReference>
<dbReference type="Gramene" id="KQJ95473">
    <property type="protein sequence ID" value="KQJ95473"/>
    <property type="gene ID" value="BRADI_3g17400v3"/>
</dbReference>
<dbReference type="SUPFAM" id="SSF52047">
    <property type="entry name" value="RNI-like"/>
    <property type="match status" value="1"/>
</dbReference>
<evidence type="ECO:0000313" key="2">
    <source>
        <dbReference type="EMBL" id="KQJ95473.1"/>
    </source>
</evidence>
<sequence length="252" mass="28514">MGIRSKRKTRSRATADPPSCRRRRKVVDFHDLLPAQGEWRDWAALPHDVLWLILSPLPQHDILRGAGLACSAWRQLAVHEPFFGRRIDLADDKADGPPKGWQAMARTAVNRSAGRCESFRGRADGYFLLYLADRAPLLRSLHLTSRFDMMSHLGGDKLVAAMAKLRLLERLVLSEGNVDVPSLLDLLEEEDHCPRLELLDASGCHFFGPAEYMERARLAGSRIKDLRLPLRGVRFASGVIACRRRPARDQRH</sequence>
<name>A0A0Q3Q1E8_BRADI</name>
<dbReference type="GO" id="GO:1905761">
    <property type="term" value="F:SCF ubiquitin ligase complex binding"/>
    <property type="evidence" value="ECO:0000318"/>
    <property type="project" value="GO_Central"/>
</dbReference>
<reference evidence="3" key="3">
    <citation type="submission" date="2018-08" db="UniProtKB">
        <authorList>
            <consortium name="EnsemblPlants"/>
        </authorList>
    </citation>
    <scope>IDENTIFICATION</scope>
    <source>
        <strain evidence="3">cv. Bd21</strain>
    </source>
</reference>
<accession>A0A0Q3Q1E8</accession>
<dbReference type="EMBL" id="CM000882">
    <property type="protein sequence ID" value="KQJ95473.1"/>
    <property type="molecule type" value="Genomic_DNA"/>
</dbReference>
<dbReference type="STRING" id="15368.A0A0Q3Q1E8"/>
<dbReference type="InterPro" id="IPR032675">
    <property type="entry name" value="LRR_dom_sf"/>
</dbReference>
<dbReference type="Gene3D" id="3.80.10.10">
    <property type="entry name" value="Ribonuclease Inhibitor"/>
    <property type="match status" value="1"/>
</dbReference>
<dbReference type="PANTHER" id="PTHR38926:SF69">
    <property type="entry name" value="F-BOX DOMAIN-CONTAINING PROTEIN"/>
    <property type="match status" value="1"/>
</dbReference>
<organism evidence="2">
    <name type="scientific">Brachypodium distachyon</name>
    <name type="common">Purple false brome</name>
    <name type="synonym">Trachynia distachya</name>
    <dbReference type="NCBI Taxonomy" id="15368"/>
    <lineage>
        <taxon>Eukaryota</taxon>
        <taxon>Viridiplantae</taxon>
        <taxon>Streptophyta</taxon>
        <taxon>Embryophyta</taxon>
        <taxon>Tracheophyta</taxon>
        <taxon>Spermatophyta</taxon>
        <taxon>Magnoliopsida</taxon>
        <taxon>Liliopsida</taxon>
        <taxon>Poales</taxon>
        <taxon>Poaceae</taxon>
        <taxon>BOP clade</taxon>
        <taxon>Pooideae</taxon>
        <taxon>Stipodae</taxon>
        <taxon>Brachypodieae</taxon>
        <taxon>Brachypodium</taxon>
    </lineage>
</organism>
<evidence type="ECO:0000313" key="4">
    <source>
        <dbReference type="Proteomes" id="UP000008810"/>
    </source>
</evidence>
<proteinExistence type="predicted"/>
<protein>
    <recommendedName>
        <fullName evidence="1">F-box domain-containing protein</fullName>
    </recommendedName>
</protein>
<reference evidence="2" key="2">
    <citation type="submission" date="2017-06" db="EMBL/GenBank/DDBJ databases">
        <title>WGS assembly of Brachypodium distachyon.</title>
        <authorList>
            <consortium name="The International Brachypodium Initiative"/>
            <person name="Lucas S."/>
            <person name="Harmon-Smith M."/>
            <person name="Lail K."/>
            <person name="Tice H."/>
            <person name="Grimwood J."/>
            <person name="Bruce D."/>
            <person name="Barry K."/>
            <person name="Shu S."/>
            <person name="Lindquist E."/>
            <person name="Wang M."/>
            <person name="Pitluck S."/>
            <person name="Vogel J.P."/>
            <person name="Garvin D.F."/>
            <person name="Mockler T.C."/>
            <person name="Schmutz J."/>
            <person name="Rokhsar D."/>
            <person name="Bevan M.W."/>
        </authorList>
    </citation>
    <scope>NUCLEOTIDE SEQUENCE</scope>
    <source>
        <strain evidence="2">Bd21</strain>
    </source>
</reference>
<gene>
    <name evidence="2" type="ORF">BRADI_3g17400v3</name>
</gene>
<evidence type="ECO:0000259" key="1">
    <source>
        <dbReference type="Pfam" id="PF12937"/>
    </source>
</evidence>
<reference evidence="2 3" key="1">
    <citation type="journal article" date="2010" name="Nature">
        <title>Genome sequencing and analysis of the model grass Brachypodium distachyon.</title>
        <authorList>
            <consortium name="International Brachypodium Initiative"/>
        </authorList>
    </citation>
    <scope>NUCLEOTIDE SEQUENCE [LARGE SCALE GENOMIC DNA]</scope>
    <source>
        <strain evidence="2 3">Bd21</strain>
    </source>
</reference>
<keyword evidence="4" id="KW-1185">Reference proteome</keyword>
<dbReference type="EnsemblPlants" id="KQJ95473">
    <property type="protein sequence ID" value="KQJ95473"/>
    <property type="gene ID" value="BRADI_3g17400v3"/>
</dbReference>
<dbReference type="OrthoDB" id="688218at2759"/>
<dbReference type="InParanoid" id="A0A0Q3Q1E8"/>
<dbReference type="PANTHER" id="PTHR38926">
    <property type="entry name" value="F-BOX DOMAIN CONTAINING PROTEIN, EXPRESSED"/>
    <property type="match status" value="1"/>
</dbReference>
<evidence type="ECO:0000313" key="3">
    <source>
        <dbReference type="EnsemblPlants" id="KQJ95473"/>
    </source>
</evidence>
<feature type="domain" description="F-box" evidence="1">
    <location>
        <begin position="42"/>
        <end position="87"/>
    </location>
</feature>
<dbReference type="AlphaFoldDB" id="A0A0Q3Q1E8"/>
<dbReference type="InterPro" id="IPR001810">
    <property type="entry name" value="F-box_dom"/>
</dbReference>
<dbReference type="Pfam" id="PF12937">
    <property type="entry name" value="F-box-like"/>
    <property type="match status" value="1"/>
</dbReference>